<evidence type="ECO:0000256" key="4">
    <source>
        <dbReference type="ARBA" id="ARBA00022692"/>
    </source>
</evidence>
<feature type="transmembrane region" description="Helical" evidence="7">
    <location>
        <begin position="159"/>
        <end position="181"/>
    </location>
</feature>
<keyword evidence="5 7" id="KW-1133">Transmembrane helix</keyword>
<dbReference type="InterPro" id="IPR000515">
    <property type="entry name" value="MetI-like"/>
</dbReference>
<evidence type="ECO:0000256" key="1">
    <source>
        <dbReference type="ARBA" id="ARBA00004651"/>
    </source>
</evidence>
<feature type="transmembrane region" description="Helical" evidence="7">
    <location>
        <begin position="31"/>
        <end position="54"/>
    </location>
</feature>
<dbReference type="PANTHER" id="PTHR43386:SF1">
    <property type="entry name" value="D,D-DIPEPTIDE TRANSPORT SYSTEM PERMEASE PROTEIN DDPC-RELATED"/>
    <property type="match status" value="1"/>
</dbReference>
<evidence type="ECO:0000313" key="10">
    <source>
        <dbReference type="Proteomes" id="UP001160130"/>
    </source>
</evidence>
<comment type="subcellular location">
    <subcellularLocation>
        <location evidence="1 7">Cell membrane</location>
        <topology evidence="1 7">Multi-pass membrane protein</topology>
    </subcellularLocation>
</comment>
<keyword evidence="2 7" id="KW-0813">Transport</keyword>
<gene>
    <name evidence="9" type="ORF">M2272_005236</name>
</gene>
<evidence type="ECO:0000256" key="7">
    <source>
        <dbReference type="RuleBase" id="RU363032"/>
    </source>
</evidence>
<comment type="similarity">
    <text evidence="7">Belongs to the binding-protein-dependent transport system permease family.</text>
</comment>
<feature type="transmembrane region" description="Helical" evidence="7">
    <location>
        <begin position="258"/>
        <end position="280"/>
    </location>
</feature>
<feature type="domain" description="ABC transmembrane type-1" evidence="8">
    <location>
        <begin position="96"/>
        <end position="280"/>
    </location>
</feature>
<organism evidence="9 10">
    <name type="scientific">Mycolicibacterium frederiksbergense</name>
    <dbReference type="NCBI Taxonomy" id="117567"/>
    <lineage>
        <taxon>Bacteria</taxon>
        <taxon>Bacillati</taxon>
        <taxon>Actinomycetota</taxon>
        <taxon>Actinomycetes</taxon>
        <taxon>Mycobacteriales</taxon>
        <taxon>Mycobacteriaceae</taxon>
        <taxon>Mycolicibacterium</taxon>
    </lineage>
</organism>
<evidence type="ECO:0000256" key="3">
    <source>
        <dbReference type="ARBA" id="ARBA00022475"/>
    </source>
</evidence>
<dbReference type="Pfam" id="PF00528">
    <property type="entry name" value="BPD_transp_1"/>
    <property type="match status" value="1"/>
</dbReference>
<keyword evidence="3" id="KW-1003">Cell membrane</keyword>
<feature type="transmembrane region" description="Helical" evidence="7">
    <location>
        <begin position="131"/>
        <end position="153"/>
    </location>
</feature>
<evidence type="ECO:0000259" key="8">
    <source>
        <dbReference type="PROSITE" id="PS50928"/>
    </source>
</evidence>
<proteinExistence type="inferred from homology"/>
<sequence>MTTTLPAFDDVIEQPRYRRWRRMRLGKYRNTAFLTGAVMLSLWAVVLLFAPHIAPYDPLAQVFPPLSGPSAQHWFGTDELGRDVLSRVLYGSRISVVFGIILVVCAAVIGGVIGLVAGFFGGWVDEVLMRLVDLVFAFPVIILAMAIAASLGANLHNSVLAGVIVSWPIYARTVRGLVVTLRESDFVLASRLAGTSSLRSIRMDVLPSVAGPVLVLATQEVGGAILLLAGLSFLGLGAQPPTPEWGSMIAAGANQFSSWWIAVFPGLAILTVALAFNLIGDSLRDILDPRTKRQAEAGRAS</sequence>
<dbReference type="CDD" id="cd06261">
    <property type="entry name" value="TM_PBP2"/>
    <property type="match status" value="1"/>
</dbReference>
<keyword evidence="4 7" id="KW-0812">Transmembrane</keyword>
<dbReference type="SUPFAM" id="SSF161098">
    <property type="entry name" value="MetI-like"/>
    <property type="match status" value="1"/>
</dbReference>
<evidence type="ECO:0000256" key="2">
    <source>
        <dbReference type="ARBA" id="ARBA00022448"/>
    </source>
</evidence>
<feature type="transmembrane region" description="Helical" evidence="7">
    <location>
        <begin position="94"/>
        <end position="119"/>
    </location>
</feature>
<dbReference type="PANTHER" id="PTHR43386">
    <property type="entry name" value="OLIGOPEPTIDE TRANSPORT SYSTEM PERMEASE PROTEIN APPC"/>
    <property type="match status" value="1"/>
</dbReference>
<dbReference type="Gene3D" id="1.10.3720.10">
    <property type="entry name" value="MetI-like"/>
    <property type="match status" value="1"/>
</dbReference>
<dbReference type="RefSeq" id="WP_280835145.1">
    <property type="nucleotide sequence ID" value="NZ_JARXVE010000011.1"/>
</dbReference>
<reference evidence="9 10" key="1">
    <citation type="submission" date="2023-04" db="EMBL/GenBank/DDBJ databases">
        <title>Forest soil microbial communities from Buena Vista Peninsula, Colon Province, Panama.</title>
        <authorList>
            <person name="Bouskill N."/>
        </authorList>
    </citation>
    <scope>NUCLEOTIDE SEQUENCE [LARGE SCALE GENOMIC DNA]</scope>
    <source>
        <strain evidence="9 10">AC80</strain>
    </source>
</reference>
<feature type="transmembrane region" description="Helical" evidence="7">
    <location>
        <begin position="209"/>
        <end position="238"/>
    </location>
</feature>
<accession>A0ABT6L6K5</accession>
<name>A0ABT6L6K5_9MYCO</name>
<evidence type="ECO:0000256" key="6">
    <source>
        <dbReference type="ARBA" id="ARBA00023136"/>
    </source>
</evidence>
<evidence type="ECO:0000313" key="9">
    <source>
        <dbReference type="EMBL" id="MDH6198577.1"/>
    </source>
</evidence>
<evidence type="ECO:0000256" key="5">
    <source>
        <dbReference type="ARBA" id="ARBA00022989"/>
    </source>
</evidence>
<keyword evidence="6 7" id="KW-0472">Membrane</keyword>
<dbReference type="EMBL" id="JARXVE010000011">
    <property type="protein sequence ID" value="MDH6198577.1"/>
    <property type="molecule type" value="Genomic_DNA"/>
</dbReference>
<comment type="caution">
    <text evidence="9">The sequence shown here is derived from an EMBL/GenBank/DDBJ whole genome shotgun (WGS) entry which is preliminary data.</text>
</comment>
<dbReference type="Proteomes" id="UP001160130">
    <property type="component" value="Unassembled WGS sequence"/>
</dbReference>
<keyword evidence="10" id="KW-1185">Reference proteome</keyword>
<dbReference type="InterPro" id="IPR050366">
    <property type="entry name" value="BP-dependent_transpt_permease"/>
</dbReference>
<protein>
    <submittedName>
        <fullName evidence="9">Peptide/nickel transport system permease protein</fullName>
    </submittedName>
</protein>
<dbReference type="InterPro" id="IPR035906">
    <property type="entry name" value="MetI-like_sf"/>
</dbReference>
<dbReference type="PROSITE" id="PS50928">
    <property type="entry name" value="ABC_TM1"/>
    <property type="match status" value="1"/>
</dbReference>